<dbReference type="HOGENOM" id="CLU_1241323_0_0_1"/>
<sequence>MEKIENFQDAKTKLFNQFNHASALYRQLVYDLACECQPIGTNYTMVRKRNSLMQTAKKAILFVKTYIENSNNTRLEERLTLEKMTNDLACCMEYLEQQLVLEFKIYNVRFKYKFKTSHLLFELNQHSHGVMILSVQIHLAEHRQHKDDIEDLLFQKLLRQIDKIYRLTMSMSNFKLKDFKPENLKREIQNDLSNISLERAYLDQIYQERNQESATLFLQILNL</sequence>
<evidence type="ECO:0000313" key="3">
    <source>
        <dbReference type="Proteomes" id="UP000015101"/>
    </source>
</evidence>
<dbReference type="InParanoid" id="T1EWL0"/>
<name>T1EWL0_HELRO</name>
<dbReference type="KEGG" id="hro:HELRODRAFT_165313"/>
<evidence type="ECO:0000313" key="2">
    <source>
        <dbReference type="EnsemblMetazoa" id="HelroP165313"/>
    </source>
</evidence>
<dbReference type="CTD" id="20200960"/>
<dbReference type="EnsemblMetazoa" id="HelroT165313">
    <property type="protein sequence ID" value="HelroP165313"/>
    <property type="gene ID" value="HelroG165313"/>
</dbReference>
<dbReference type="AlphaFoldDB" id="T1EWL0"/>
<dbReference type="EMBL" id="KB097700">
    <property type="protein sequence ID" value="ESN91304.1"/>
    <property type="molecule type" value="Genomic_DNA"/>
</dbReference>
<reference evidence="3" key="1">
    <citation type="submission" date="2012-12" db="EMBL/GenBank/DDBJ databases">
        <authorList>
            <person name="Hellsten U."/>
            <person name="Grimwood J."/>
            <person name="Chapman J.A."/>
            <person name="Shapiro H."/>
            <person name="Aerts A."/>
            <person name="Otillar R.P."/>
            <person name="Terry A.Y."/>
            <person name="Boore J.L."/>
            <person name="Simakov O."/>
            <person name="Marletaz F."/>
            <person name="Cho S.-J."/>
            <person name="Edsinger-Gonzales E."/>
            <person name="Havlak P."/>
            <person name="Kuo D.-H."/>
            <person name="Larsson T."/>
            <person name="Lv J."/>
            <person name="Arendt D."/>
            <person name="Savage R."/>
            <person name="Osoegawa K."/>
            <person name="de Jong P."/>
            <person name="Lindberg D.R."/>
            <person name="Seaver E.C."/>
            <person name="Weisblat D.A."/>
            <person name="Putnam N.H."/>
            <person name="Grigoriev I.V."/>
            <person name="Rokhsar D.S."/>
        </authorList>
    </citation>
    <scope>NUCLEOTIDE SEQUENCE</scope>
</reference>
<organism evidence="2 3">
    <name type="scientific">Helobdella robusta</name>
    <name type="common">Californian leech</name>
    <dbReference type="NCBI Taxonomy" id="6412"/>
    <lineage>
        <taxon>Eukaryota</taxon>
        <taxon>Metazoa</taxon>
        <taxon>Spiralia</taxon>
        <taxon>Lophotrochozoa</taxon>
        <taxon>Annelida</taxon>
        <taxon>Clitellata</taxon>
        <taxon>Hirudinea</taxon>
        <taxon>Rhynchobdellida</taxon>
        <taxon>Glossiphoniidae</taxon>
        <taxon>Helobdella</taxon>
    </lineage>
</organism>
<dbReference type="Proteomes" id="UP000015101">
    <property type="component" value="Unassembled WGS sequence"/>
</dbReference>
<dbReference type="RefSeq" id="XP_009030183.1">
    <property type="nucleotide sequence ID" value="XM_009031935.1"/>
</dbReference>
<accession>T1EWL0</accession>
<evidence type="ECO:0000313" key="1">
    <source>
        <dbReference type="EMBL" id="ESN91304.1"/>
    </source>
</evidence>
<protein>
    <submittedName>
        <fullName evidence="1 2">Uncharacterized protein</fullName>
    </submittedName>
</protein>
<keyword evidence="3" id="KW-1185">Reference proteome</keyword>
<proteinExistence type="predicted"/>
<dbReference type="GeneID" id="20200960"/>
<reference evidence="1 3" key="2">
    <citation type="journal article" date="2013" name="Nature">
        <title>Insights into bilaterian evolution from three spiralian genomes.</title>
        <authorList>
            <person name="Simakov O."/>
            <person name="Marletaz F."/>
            <person name="Cho S.J."/>
            <person name="Edsinger-Gonzales E."/>
            <person name="Havlak P."/>
            <person name="Hellsten U."/>
            <person name="Kuo D.H."/>
            <person name="Larsson T."/>
            <person name="Lv J."/>
            <person name="Arendt D."/>
            <person name="Savage R."/>
            <person name="Osoegawa K."/>
            <person name="de Jong P."/>
            <person name="Grimwood J."/>
            <person name="Chapman J.A."/>
            <person name="Shapiro H."/>
            <person name="Aerts A."/>
            <person name="Otillar R.P."/>
            <person name="Terry A.Y."/>
            <person name="Boore J.L."/>
            <person name="Grigoriev I.V."/>
            <person name="Lindberg D.R."/>
            <person name="Seaver E.C."/>
            <person name="Weisblat D.A."/>
            <person name="Putnam N.H."/>
            <person name="Rokhsar D.S."/>
        </authorList>
    </citation>
    <scope>NUCLEOTIDE SEQUENCE</scope>
</reference>
<gene>
    <name evidence="2" type="primary">20200960</name>
    <name evidence="1" type="ORF">HELRODRAFT_165313</name>
</gene>
<reference evidence="2" key="3">
    <citation type="submission" date="2015-06" db="UniProtKB">
        <authorList>
            <consortium name="EnsemblMetazoa"/>
        </authorList>
    </citation>
    <scope>IDENTIFICATION</scope>
</reference>
<dbReference type="EMBL" id="AMQM01002017">
    <property type="status" value="NOT_ANNOTATED_CDS"/>
    <property type="molecule type" value="Genomic_DNA"/>
</dbReference>